<accession>S3UUM4</accession>
<protein>
    <submittedName>
        <fullName evidence="1">Uncharacterized protein</fullName>
    </submittedName>
</protein>
<name>S3UUM4_9LEPT</name>
<dbReference type="Proteomes" id="UP000014540">
    <property type="component" value="Unassembled WGS sequence"/>
</dbReference>
<gene>
    <name evidence="1" type="ORF">LEP1GSC058_4144</name>
</gene>
<dbReference type="RefSeq" id="WP_016549445.1">
    <property type="nucleotide sequence ID" value="NZ_AKWZ02000010.1"/>
</dbReference>
<organism evidence="1 2">
    <name type="scientific">Leptospira fainei serovar Hurstbridge str. BUT 6</name>
    <dbReference type="NCBI Taxonomy" id="1193011"/>
    <lineage>
        <taxon>Bacteria</taxon>
        <taxon>Pseudomonadati</taxon>
        <taxon>Spirochaetota</taxon>
        <taxon>Spirochaetia</taxon>
        <taxon>Leptospirales</taxon>
        <taxon>Leptospiraceae</taxon>
        <taxon>Leptospira</taxon>
    </lineage>
</organism>
<evidence type="ECO:0000313" key="1">
    <source>
        <dbReference type="EMBL" id="EPG72948.1"/>
    </source>
</evidence>
<keyword evidence="2" id="KW-1185">Reference proteome</keyword>
<comment type="caution">
    <text evidence="1">The sequence shown here is derived from an EMBL/GenBank/DDBJ whole genome shotgun (WGS) entry which is preliminary data.</text>
</comment>
<evidence type="ECO:0000313" key="2">
    <source>
        <dbReference type="Proteomes" id="UP000014540"/>
    </source>
</evidence>
<sequence>MKSKIISLAEYKLLRGLSSYPVENKKYKMQILNFNEYKRFCRGFIEMSTDIE</sequence>
<dbReference type="AlphaFoldDB" id="S3UUM4"/>
<reference evidence="1" key="1">
    <citation type="submission" date="2013-04" db="EMBL/GenBank/DDBJ databases">
        <authorList>
            <person name="Harkins D.M."/>
            <person name="Durkin A.S."/>
            <person name="Selengut J.D."/>
            <person name="Sanka R."/>
            <person name="DePew J."/>
            <person name="Purushe J."/>
            <person name="Ahmed A."/>
            <person name="van der Linden H."/>
            <person name="Goris M.G.A."/>
            <person name="Hartskeerl R.A."/>
            <person name="Vinetz J.M."/>
            <person name="Sutton G.G."/>
            <person name="Nelson W.C."/>
            <person name="Fouts D.E."/>
        </authorList>
    </citation>
    <scope>NUCLEOTIDE SEQUENCE [LARGE SCALE GENOMIC DNA]</scope>
    <source>
        <strain evidence="1">BUT 6</strain>
    </source>
</reference>
<dbReference type="EMBL" id="AKWZ02000010">
    <property type="protein sequence ID" value="EPG72948.1"/>
    <property type="molecule type" value="Genomic_DNA"/>
</dbReference>
<proteinExistence type="predicted"/>